<evidence type="ECO:0000313" key="5">
    <source>
        <dbReference type="EMBL" id="BBE08244.1"/>
    </source>
</evidence>
<dbReference type="GO" id="GO:0046872">
    <property type="term" value="F:metal ion binding"/>
    <property type="evidence" value="ECO:0007669"/>
    <property type="project" value="UniProtKB-KW"/>
</dbReference>
<dbReference type="Gene3D" id="3.40.50.10420">
    <property type="entry name" value="NagB/RpiA/CoA transferase-like"/>
    <property type="match status" value="1"/>
</dbReference>
<organism evidence="5 6">
    <name type="scientific">Mycoavidus cysteinexigens</name>
    <dbReference type="NCBI Taxonomy" id="1553431"/>
    <lineage>
        <taxon>Bacteria</taxon>
        <taxon>Pseudomonadati</taxon>
        <taxon>Pseudomonadota</taxon>
        <taxon>Betaproteobacteria</taxon>
        <taxon>Burkholderiales</taxon>
        <taxon>Burkholderiaceae</taxon>
        <taxon>Mycoavidus</taxon>
    </lineage>
</organism>
<keyword evidence="4" id="KW-0460">Magnesium</keyword>
<dbReference type="PANTHER" id="PTHR23407:SF1">
    <property type="entry name" value="5-FORMYLTETRAHYDROFOLATE CYCLO-LIGASE"/>
    <property type="match status" value="1"/>
</dbReference>
<dbReference type="Pfam" id="PF01812">
    <property type="entry name" value="5-FTHF_cyc-lig"/>
    <property type="match status" value="1"/>
</dbReference>
<dbReference type="GO" id="GO:0009396">
    <property type="term" value="P:folic acid-containing compound biosynthetic process"/>
    <property type="evidence" value="ECO:0007669"/>
    <property type="project" value="TreeGrafter"/>
</dbReference>
<keyword evidence="2 4" id="KW-0547">Nucleotide-binding</keyword>
<dbReference type="Proteomes" id="UP000282597">
    <property type="component" value="Chromosome"/>
</dbReference>
<evidence type="ECO:0000256" key="3">
    <source>
        <dbReference type="ARBA" id="ARBA00022840"/>
    </source>
</evidence>
<evidence type="ECO:0000313" key="6">
    <source>
        <dbReference type="Proteomes" id="UP000282597"/>
    </source>
</evidence>
<dbReference type="GO" id="GO:0030272">
    <property type="term" value="F:5-formyltetrahydrofolate cyclo-ligase activity"/>
    <property type="evidence" value="ECO:0007669"/>
    <property type="project" value="UniProtKB-EC"/>
</dbReference>
<dbReference type="EC" id="6.3.3.2" evidence="4"/>
<evidence type="ECO:0000256" key="4">
    <source>
        <dbReference type="RuleBase" id="RU361279"/>
    </source>
</evidence>
<keyword evidence="4" id="KW-0479">Metal-binding</keyword>
<comment type="catalytic activity">
    <reaction evidence="4">
        <text>(6S)-5-formyl-5,6,7,8-tetrahydrofolate + ATP = (6R)-5,10-methenyltetrahydrofolate + ADP + phosphate</text>
        <dbReference type="Rhea" id="RHEA:10488"/>
        <dbReference type="ChEBI" id="CHEBI:30616"/>
        <dbReference type="ChEBI" id="CHEBI:43474"/>
        <dbReference type="ChEBI" id="CHEBI:57455"/>
        <dbReference type="ChEBI" id="CHEBI:57457"/>
        <dbReference type="ChEBI" id="CHEBI:456216"/>
        <dbReference type="EC" id="6.3.3.2"/>
    </reaction>
</comment>
<dbReference type="RefSeq" id="WP_045363788.1">
    <property type="nucleotide sequence ID" value="NZ_AP018150.1"/>
</dbReference>
<dbReference type="InterPro" id="IPR037171">
    <property type="entry name" value="NagB/RpiA_transferase-like"/>
</dbReference>
<dbReference type="PANTHER" id="PTHR23407">
    <property type="entry name" value="ATPASE INHIBITOR/5-FORMYLTETRAHYDROFOLATE CYCLO-LIGASE"/>
    <property type="match status" value="1"/>
</dbReference>
<keyword evidence="3 4" id="KW-0067">ATP-binding</keyword>
<dbReference type="GO" id="GO:0005524">
    <property type="term" value="F:ATP binding"/>
    <property type="evidence" value="ECO:0007669"/>
    <property type="project" value="UniProtKB-KW"/>
</dbReference>
<dbReference type="GO" id="GO:0035999">
    <property type="term" value="P:tetrahydrofolate interconversion"/>
    <property type="evidence" value="ECO:0007669"/>
    <property type="project" value="TreeGrafter"/>
</dbReference>
<dbReference type="EMBL" id="AP018150">
    <property type="protein sequence ID" value="BBE08244.1"/>
    <property type="molecule type" value="Genomic_DNA"/>
</dbReference>
<accession>A0A2Z6ES64</accession>
<evidence type="ECO:0000256" key="2">
    <source>
        <dbReference type="ARBA" id="ARBA00022741"/>
    </source>
</evidence>
<dbReference type="AlphaFoldDB" id="A0A2Z6ES64"/>
<dbReference type="NCBIfam" id="TIGR02727">
    <property type="entry name" value="MTHFS_bact"/>
    <property type="match status" value="1"/>
</dbReference>
<sequence>MGLQSIACKAADAAANSSKISLRNALLAARQAQQAQLHSEAALAARIVTVLAERKPHCVAFYWPFAGEFDTRATLVNWLHETPTHCAALPVVTEKGGVLRFYRWTPETPMQEGYFKIPVPTHTSEVQPDVLLVPCVGFDLARYRLGYGGGYYDRTLARLEPRPFTVGISYECGRVMDMLPREPHDISLDLILTEKMRYE</sequence>
<comment type="similarity">
    <text evidence="1 4">Belongs to the 5-formyltetrahydrofolate cyclo-ligase family.</text>
</comment>
<keyword evidence="5" id="KW-0436">Ligase</keyword>
<dbReference type="SUPFAM" id="SSF100950">
    <property type="entry name" value="NagB/RpiA/CoA transferase-like"/>
    <property type="match status" value="1"/>
</dbReference>
<dbReference type="PIRSF" id="PIRSF006806">
    <property type="entry name" value="FTHF_cligase"/>
    <property type="match status" value="1"/>
</dbReference>
<comment type="cofactor">
    <cofactor evidence="4">
        <name>Mg(2+)</name>
        <dbReference type="ChEBI" id="CHEBI:18420"/>
    </cofactor>
</comment>
<dbReference type="InterPro" id="IPR024185">
    <property type="entry name" value="FTHF_cligase-like_sf"/>
</dbReference>
<dbReference type="KEGG" id="mcys:MCB1EB_0083"/>
<dbReference type="InterPro" id="IPR002698">
    <property type="entry name" value="FTHF_cligase"/>
</dbReference>
<protein>
    <recommendedName>
        <fullName evidence="4">5-formyltetrahydrofolate cyclo-ligase</fullName>
        <ecNumber evidence="4">6.3.3.2</ecNumber>
    </recommendedName>
</protein>
<gene>
    <name evidence="5" type="ORF">MCB1EB_0083</name>
</gene>
<proteinExistence type="inferred from homology"/>
<name>A0A2Z6ES64_9BURK</name>
<evidence type="ECO:0000256" key="1">
    <source>
        <dbReference type="ARBA" id="ARBA00010638"/>
    </source>
</evidence>
<keyword evidence="6" id="KW-1185">Reference proteome</keyword>
<reference evidence="5 6" key="1">
    <citation type="journal article" date="2018" name="Microbes Environ.">
        <title>Comparative Genomic Insights into Endofungal Lifestyles of Two Bacterial Endosymbionts, Mycoavidus cysteinexigens and Burkholderia rhizoxinica.</title>
        <authorList>
            <person name="Sharmin D."/>
            <person name="Guo Y."/>
            <person name="Nishizawa T."/>
            <person name="Ohshima S."/>
            <person name="Sato Y."/>
            <person name="Takashima Y."/>
            <person name="Narisawa K."/>
            <person name="Ohta H."/>
        </authorList>
    </citation>
    <scope>NUCLEOTIDE SEQUENCE [LARGE SCALE GENOMIC DNA]</scope>
    <source>
        <strain evidence="5 6">B1-EB</strain>
    </source>
</reference>